<evidence type="ECO:0000256" key="1">
    <source>
        <dbReference type="SAM" id="MobiDB-lite"/>
    </source>
</evidence>
<evidence type="ECO:0008006" key="4">
    <source>
        <dbReference type="Google" id="ProtNLM"/>
    </source>
</evidence>
<evidence type="ECO:0000313" key="3">
    <source>
        <dbReference type="Proteomes" id="UP000678317"/>
    </source>
</evidence>
<organism evidence="2 3">
    <name type="scientific">Cellulomonas fengjieae</name>
    <dbReference type="NCBI Taxonomy" id="2819978"/>
    <lineage>
        <taxon>Bacteria</taxon>
        <taxon>Bacillati</taxon>
        <taxon>Actinomycetota</taxon>
        <taxon>Actinomycetes</taxon>
        <taxon>Micrococcales</taxon>
        <taxon>Cellulomonadaceae</taxon>
        <taxon>Cellulomonas</taxon>
    </lineage>
</organism>
<keyword evidence="3" id="KW-1185">Reference proteome</keyword>
<dbReference type="Proteomes" id="UP000678317">
    <property type="component" value="Unassembled WGS sequence"/>
</dbReference>
<sequence>MSWHSDDRAHTPGPRGDSPWPDDEALGAELVAALAEAETYDRVVASAETAFHAHRGMIEARSGLELDLLLLELVYDSQALDAPVGVRDRSGGSSRTLVFEGRDLGVEVEVEPTSIEGQLLPATRGRVTLRTPERNVATIDTDDVGYFRFDVRPDGPLQLECVSAGGTCVTQWLPF</sequence>
<dbReference type="RefSeq" id="WP_208212258.1">
    <property type="nucleotide sequence ID" value="NZ_CP074404.1"/>
</dbReference>
<reference evidence="2 3" key="1">
    <citation type="submission" date="2021-03" db="EMBL/GenBank/DDBJ databases">
        <title>novel species in genus Cellulomonas.</title>
        <authorList>
            <person name="Zhang G."/>
        </authorList>
    </citation>
    <scope>NUCLEOTIDE SEQUENCE [LARGE SCALE GENOMIC DNA]</scope>
    <source>
        <strain evidence="3">zg-ZUI188</strain>
    </source>
</reference>
<feature type="compositionally biased region" description="Basic and acidic residues" evidence="1">
    <location>
        <begin position="1"/>
        <end position="10"/>
    </location>
</feature>
<name>A0ABS3SD14_9CELL</name>
<accession>A0ABS3SD14</accession>
<proteinExistence type="predicted"/>
<comment type="caution">
    <text evidence="2">The sequence shown here is derived from an EMBL/GenBank/DDBJ whole genome shotgun (WGS) entry which is preliminary data.</text>
</comment>
<evidence type="ECO:0000313" key="2">
    <source>
        <dbReference type="EMBL" id="MBO3083537.1"/>
    </source>
</evidence>
<dbReference type="EMBL" id="JAGFBM010000001">
    <property type="protein sequence ID" value="MBO3083537.1"/>
    <property type="molecule type" value="Genomic_DNA"/>
</dbReference>
<protein>
    <recommendedName>
        <fullName evidence="4">Carboxypeptidase regulatory-like domain-containing protein</fullName>
    </recommendedName>
</protein>
<feature type="region of interest" description="Disordered" evidence="1">
    <location>
        <begin position="1"/>
        <end position="23"/>
    </location>
</feature>
<gene>
    <name evidence="2" type="ORF">J4035_02715</name>
</gene>